<reference evidence="3 4" key="1">
    <citation type="journal article" date="2015" name="Nature">
        <title>rRNA introns, odd ribosomes, and small enigmatic genomes across a large radiation of phyla.</title>
        <authorList>
            <person name="Brown C.T."/>
            <person name="Hug L.A."/>
            <person name="Thomas B.C."/>
            <person name="Sharon I."/>
            <person name="Castelle C.J."/>
            <person name="Singh A."/>
            <person name="Wilkins M.J."/>
            <person name="Williams K.H."/>
            <person name="Banfield J.F."/>
        </authorList>
    </citation>
    <scope>NUCLEOTIDE SEQUENCE [LARGE SCALE GENOMIC DNA]</scope>
</reference>
<evidence type="ECO:0000256" key="1">
    <source>
        <dbReference type="ARBA" id="ARBA00025604"/>
    </source>
</evidence>
<dbReference type="InterPro" id="IPR035104">
    <property type="entry name" value="Ribosomal_protein_S1-like"/>
</dbReference>
<comment type="function">
    <text evidence="1">Binds mRNA; thus facilitating recognition of the initiation point. It is needed to translate mRNA with a short Shine-Dalgarno (SD) purine-rich sequence.</text>
</comment>
<evidence type="ECO:0000259" key="2">
    <source>
        <dbReference type="PROSITE" id="PS50126"/>
    </source>
</evidence>
<protein>
    <submittedName>
        <fullName evidence="3">RNA binding S1 domain protein</fullName>
    </submittedName>
</protein>
<evidence type="ECO:0000313" key="3">
    <source>
        <dbReference type="EMBL" id="KKW34168.1"/>
    </source>
</evidence>
<dbReference type="SMART" id="SM00316">
    <property type="entry name" value="S1"/>
    <property type="match status" value="4"/>
</dbReference>
<feature type="domain" description="S1 motif" evidence="2">
    <location>
        <begin position="39"/>
        <end position="106"/>
    </location>
</feature>
<name>A0A0G1XSI0_9BACT</name>
<gene>
    <name evidence="3" type="ORF">UY81_C0078G0003</name>
</gene>
<dbReference type="FunFam" id="2.40.50.140:FF:000103">
    <property type="entry name" value="protein RRP5 homolog"/>
    <property type="match status" value="1"/>
</dbReference>
<proteinExistence type="predicted"/>
<dbReference type="InterPro" id="IPR003029">
    <property type="entry name" value="S1_domain"/>
</dbReference>
<accession>A0A0G1XSI0</accession>
<comment type="caution">
    <text evidence="3">The sequence shown here is derived from an EMBL/GenBank/DDBJ whole genome shotgun (WGS) entry which is preliminary data.</text>
</comment>
<dbReference type="Proteomes" id="UP000034290">
    <property type="component" value="Unassembled WGS sequence"/>
</dbReference>
<dbReference type="AlphaFoldDB" id="A0A0G1XSI0"/>
<dbReference type="PANTHER" id="PTHR47559">
    <property type="entry name" value="OS03G0844900 PROTEIN"/>
    <property type="match status" value="1"/>
</dbReference>
<dbReference type="InterPro" id="IPR012340">
    <property type="entry name" value="NA-bd_OB-fold"/>
</dbReference>
<dbReference type="SUPFAM" id="SSF50249">
    <property type="entry name" value="Nucleic acid-binding proteins"/>
    <property type="match status" value="4"/>
</dbReference>
<dbReference type="PROSITE" id="PS50126">
    <property type="entry name" value="S1"/>
    <property type="match status" value="4"/>
</dbReference>
<dbReference type="GO" id="GO:0003676">
    <property type="term" value="F:nucleic acid binding"/>
    <property type="evidence" value="ECO:0007669"/>
    <property type="project" value="InterPro"/>
</dbReference>
<evidence type="ECO:0000313" key="4">
    <source>
        <dbReference type="Proteomes" id="UP000034290"/>
    </source>
</evidence>
<dbReference type="Pfam" id="PF00575">
    <property type="entry name" value="S1"/>
    <property type="match status" value="2"/>
</dbReference>
<dbReference type="Gene3D" id="2.40.50.140">
    <property type="entry name" value="Nucleic acid-binding proteins"/>
    <property type="match status" value="4"/>
</dbReference>
<sequence>MPQKSVNLAEFSEFEISRKKSGLMEELFKKIPVSLPKVGELVESKYLGRKGTKVFLDLDPYGSGIIFGNEFFLARDLIKNLKPGEKVTAKVVELEGEDGCVELSLREAGADLIWKEAEELAKKKEILSLTVLDANKGGLVLEWKKIKGFLPASQLKIGHYPRVEGGDKSRILDELRKFIGTELGVTILAFDPREAKIIFSEKGAESDEMKELAANYKAGDIIEGEITGVVDFGVFIKLQEGLEGLCHLSELDWSLVENPAERFKVGERVKAKIISIESGRVSLSAKALKPDPWMPAAEKYRKGDIVEGKVLRFNKYGALVSIEEGVAGLCHISEFGSVDKMREKLEVGKTCPFQITLFEPKERRLTLSYLGDEASGAKSGAKKETPPQPA</sequence>
<organism evidence="3 4">
    <name type="scientific">Candidatus Giovannonibacteria bacterium GW2011_GWA2_53_7</name>
    <dbReference type="NCBI Taxonomy" id="1618650"/>
    <lineage>
        <taxon>Bacteria</taxon>
        <taxon>Candidatus Giovannoniibacteriota</taxon>
    </lineage>
</organism>
<dbReference type="PRINTS" id="PR00681">
    <property type="entry name" value="RIBOSOMALS1"/>
</dbReference>
<feature type="domain" description="S1 motif" evidence="2">
    <location>
        <begin position="219"/>
        <end position="286"/>
    </location>
</feature>
<dbReference type="PANTHER" id="PTHR47559:SF1">
    <property type="entry name" value="OS03G0844900 PROTEIN"/>
    <property type="match status" value="1"/>
</dbReference>
<dbReference type="EMBL" id="LCRM01000078">
    <property type="protein sequence ID" value="KKW34168.1"/>
    <property type="molecule type" value="Genomic_DNA"/>
</dbReference>
<feature type="domain" description="S1 motif" evidence="2">
    <location>
        <begin position="303"/>
        <end position="370"/>
    </location>
</feature>
<dbReference type="InterPro" id="IPR052757">
    <property type="entry name" value="Ribosomal_protein_S1"/>
</dbReference>
<feature type="domain" description="S1 motif" evidence="2">
    <location>
        <begin position="124"/>
        <end position="202"/>
    </location>
</feature>
<dbReference type="CDD" id="cd00164">
    <property type="entry name" value="S1_like"/>
    <property type="match status" value="1"/>
</dbReference>